<dbReference type="Pfam" id="PF13302">
    <property type="entry name" value="Acetyltransf_3"/>
    <property type="match status" value="1"/>
</dbReference>
<dbReference type="SUPFAM" id="SSF55729">
    <property type="entry name" value="Acyl-CoA N-acyltransferases (Nat)"/>
    <property type="match status" value="1"/>
</dbReference>
<accession>A0ABT6ZMV2</accession>
<evidence type="ECO:0000259" key="1">
    <source>
        <dbReference type="PROSITE" id="PS51186"/>
    </source>
</evidence>
<sequence>MPTLIAPTIEVRSSFLAAMREFEAETGGADNDNSMVGEEMREYAAAWETEDGFRAYLARLREAEDERTPWQDGSVGCTTLWWVEDTEYVGRIAIRHELSPGLLEVGGHIGYDVRPSARRRGHATALLRAAFPHIRALGIDKALITCDTGNVASRKVIEACGGVLEDERHGKLRYWVDPS</sequence>
<dbReference type="Proteomes" id="UP001214441">
    <property type="component" value="Unassembled WGS sequence"/>
</dbReference>
<dbReference type="PANTHER" id="PTHR39173">
    <property type="entry name" value="ACETYLTRANSFERASE"/>
    <property type="match status" value="1"/>
</dbReference>
<proteinExistence type="predicted"/>
<keyword evidence="2" id="KW-0012">Acyltransferase</keyword>
<dbReference type="EMBL" id="JANCPR020000001">
    <property type="protein sequence ID" value="MDJ1130380.1"/>
    <property type="molecule type" value="Genomic_DNA"/>
</dbReference>
<dbReference type="GO" id="GO:0016746">
    <property type="term" value="F:acyltransferase activity"/>
    <property type="evidence" value="ECO:0007669"/>
    <property type="project" value="UniProtKB-KW"/>
</dbReference>
<dbReference type="InterPro" id="IPR000182">
    <property type="entry name" value="GNAT_dom"/>
</dbReference>
<feature type="domain" description="N-acetyltransferase" evidence="1">
    <location>
        <begin position="38"/>
        <end position="179"/>
    </location>
</feature>
<gene>
    <name evidence="2" type="ORF">NMN56_000120</name>
</gene>
<keyword evidence="2" id="KW-0808">Transferase</keyword>
<name>A0ABT6ZMV2_9ACTN</name>
<organism evidence="2 3">
    <name type="scientific">Streptomyces iconiensis</name>
    <dbReference type="NCBI Taxonomy" id="1384038"/>
    <lineage>
        <taxon>Bacteria</taxon>
        <taxon>Bacillati</taxon>
        <taxon>Actinomycetota</taxon>
        <taxon>Actinomycetes</taxon>
        <taxon>Kitasatosporales</taxon>
        <taxon>Streptomycetaceae</taxon>
        <taxon>Streptomyces</taxon>
    </lineage>
</organism>
<evidence type="ECO:0000313" key="3">
    <source>
        <dbReference type="Proteomes" id="UP001214441"/>
    </source>
</evidence>
<dbReference type="Gene3D" id="3.40.630.30">
    <property type="match status" value="1"/>
</dbReference>
<evidence type="ECO:0000313" key="2">
    <source>
        <dbReference type="EMBL" id="MDJ1130380.1"/>
    </source>
</evidence>
<dbReference type="InterPro" id="IPR016181">
    <property type="entry name" value="Acyl_CoA_acyltransferase"/>
</dbReference>
<dbReference type="PROSITE" id="PS51186">
    <property type="entry name" value="GNAT"/>
    <property type="match status" value="1"/>
</dbReference>
<reference evidence="2 3" key="1">
    <citation type="submission" date="2023-05" db="EMBL/GenBank/DDBJ databases">
        <title>Streptantibioticus silvisoli sp. nov., acidotolerant actinomycetes 1 from pine litter.</title>
        <authorList>
            <person name="Swiecimska M."/>
            <person name="Golinska P."/>
            <person name="Sangal V."/>
            <person name="Wachnowicz B."/>
            <person name="Goodfellow M."/>
        </authorList>
    </citation>
    <scope>NUCLEOTIDE SEQUENCE [LARGE SCALE GENOMIC DNA]</scope>
    <source>
        <strain evidence="2 3">DSM 42109</strain>
    </source>
</reference>
<dbReference type="PANTHER" id="PTHR39173:SF1">
    <property type="entry name" value="ACETYLTRANSFERASE"/>
    <property type="match status" value="1"/>
</dbReference>
<dbReference type="RefSeq" id="WP_274039928.1">
    <property type="nucleotide sequence ID" value="NZ_JANCPR020000001.1"/>
</dbReference>
<dbReference type="EC" id="2.3.1.-" evidence="2"/>
<keyword evidence="3" id="KW-1185">Reference proteome</keyword>
<dbReference type="CDD" id="cd04301">
    <property type="entry name" value="NAT_SF"/>
    <property type="match status" value="1"/>
</dbReference>
<comment type="caution">
    <text evidence="2">The sequence shown here is derived from an EMBL/GenBank/DDBJ whole genome shotgun (WGS) entry which is preliminary data.</text>
</comment>
<protein>
    <submittedName>
        <fullName evidence="2">GNAT family N-acetyltransferase</fullName>
        <ecNumber evidence="2">2.3.1.-</ecNumber>
    </submittedName>
</protein>